<dbReference type="EMBL" id="SKBU01000025">
    <property type="protein sequence ID" value="TCJ15465.1"/>
    <property type="molecule type" value="Genomic_DNA"/>
</dbReference>
<dbReference type="SUPFAM" id="SSF52540">
    <property type="entry name" value="P-loop containing nucleoside triphosphate hydrolases"/>
    <property type="match status" value="1"/>
</dbReference>
<dbReference type="Proteomes" id="UP000295244">
    <property type="component" value="Unassembled WGS sequence"/>
</dbReference>
<dbReference type="PANTHER" id="PTHR10605">
    <property type="entry name" value="HEPARAN SULFATE SULFOTRANSFERASE"/>
    <property type="match status" value="1"/>
</dbReference>
<evidence type="ECO:0000313" key="2">
    <source>
        <dbReference type="EMBL" id="TCJ15465.1"/>
    </source>
</evidence>
<dbReference type="PANTHER" id="PTHR10605:SF56">
    <property type="entry name" value="BIFUNCTIONAL HEPARAN SULFATE N-DEACETYLASE_N-SULFOTRANSFERASE"/>
    <property type="match status" value="1"/>
</dbReference>
<dbReference type="GO" id="GO:0008146">
    <property type="term" value="F:sulfotransferase activity"/>
    <property type="evidence" value="ECO:0007669"/>
    <property type="project" value="InterPro"/>
</dbReference>
<keyword evidence="1 2" id="KW-0808">Transferase</keyword>
<name>A0A4R1BE96_9ACTN</name>
<keyword evidence="3" id="KW-1185">Reference proteome</keyword>
<accession>A0A4R1BE96</accession>
<comment type="caution">
    <text evidence="2">The sequence shown here is derived from an EMBL/GenBank/DDBJ whole genome shotgun (WGS) entry which is preliminary data.</text>
</comment>
<sequence length="325" mass="37226">MTLPNFFIIGAQKAGTTSLYHYLAQHPDIYMSPVKEPGFFNYEITPGGEVIPGEFGDPHHRRAPRFSNLDEYRALFRGATGEAAIGEASPLYIYVPGTARRIKRYVPEAKIVALLRNPADRAYSAFLNAVRYGGEPLTDFARALREEEERIRNDWHYVFHYRSRGFYHAQLERYYELFGRERVGVWLYEELRSDPVGVTRSVLRFLGVGDSFVPDTSLKHNPSALPGGRVSRAAIRAMDRMASTFLENFTANSRVYPLASRMRQRIQSRLLARPPRLDPAIRSELLEGYREEILRLQNLIGRDLSVWLEDESRPDTAHQAAYKGV</sequence>
<evidence type="ECO:0000313" key="3">
    <source>
        <dbReference type="Proteomes" id="UP000295244"/>
    </source>
</evidence>
<organism evidence="2 3">
    <name type="scientific">Rubrobacter taiwanensis</name>
    <dbReference type="NCBI Taxonomy" id="185139"/>
    <lineage>
        <taxon>Bacteria</taxon>
        <taxon>Bacillati</taxon>
        <taxon>Actinomycetota</taxon>
        <taxon>Rubrobacteria</taxon>
        <taxon>Rubrobacterales</taxon>
        <taxon>Rubrobacteraceae</taxon>
        <taxon>Rubrobacter</taxon>
    </lineage>
</organism>
<dbReference type="RefSeq" id="WP_132692477.1">
    <property type="nucleotide sequence ID" value="NZ_SKBU01000025.1"/>
</dbReference>
<protein>
    <submittedName>
        <fullName evidence="2">Sulfotransferase</fullName>
    </submittedName>
</protein>
<dbReference type="Gene3D" id="3.40.50.300">
    <property type="entry name" value="P-loop containing nucleotide triphosphate hydrolases"/>
    <property type="match status" value="1"/>
</dbReference>
<reference evidence="2 3" key="1">
    <citation type="submission" date="2019-03" db="EMBL/GenBank/DDBJ databases">
        <title>Whole genome sequence of a novel Rubrobacter taiwanensis strain, isolated from Yellowstone National Park.</title>
        <authorList>
            <person name="Freed S."/>
            <person name="Ramaley R.F."/>
            <person name="Kyndt J.A."/>
        </authorList>
    </citation>
    <scope>NUCLEOTIDE SEQUENCE [LARGE SCALE GENOMIC DNA]</scope>
    <source>
        <strain evidence="2 3">Yellowstone</strain>
    </source>
</reference>
<proteinExistence type="predicted"/>
<dbReference type="OrthoDB" id="4508169at2"/>
<evidence type="ECO:0000256" key="1">
    <source>
        <dbReference type="ARBA" id="ARBA00022679"/>
    </source>
</evidence>
<dbReference type="InterPro" id="IPR037359">
    <property type="entry name" value="NST/OST"/>
</dbReference>
<dbReference type="InterPro" id="IPR027417">
    <property type="entry name" value="P-loop_NTPase"/>
</dbReference>
<dbReference type="Pfam" id="PF13469">
    <property type="entry name" value="Sulfotransfer_3"/>
    <property type="match status" value="1"/>
</dbReference>
<dbReference type="AlphaFoldDB" id="A0A4R1BE96"/>
<gene>
    <name evidence="2" type="ORF">E0L93_12815</name>
</gene>